<dbReference type="SUPFAM" id="SSF53098">
    <property type="entry name" value="Ribonuclease H-like"/>
    <property type="match status" value="1"/>
</dbReference>
<dbReference type="InterPro" id="IPR012337">
    <property type="entry name" value="RNaseH-like_sf"/>
</dbReference>
<dbReference type="InterPro" id="IPR008906">
    <property type="entry name" value="HATC_C_dom"/>
</dbReference>
<sequence length="140" mass="16400">MDQEGTIIDRLLESMKTYLRGLKIQLSEYFPDDNNFSKRWVLNPFNENVAAAKLPVETHNQLIEISTDNILELQFTFEDLDKFWFVRRSEYGNLVTEALKILISFATSYLCEKGFSSMVALKTKYRNRLLSLENNLLLCF</sequence>
<dbReference type="PANTHER" id="PTHR45913">
    <property type="entry name" value="EPM2A-INTERACTING PROTEIN 1"/>
    <property type="match status" value="1"/>
</dbReference>
<accession>A0A0J7KAP3</accession>
<feature type="domain" description="HAT C-terminal dimerisation" evidence="1">
    <location>
        <begin position="76"/>
        <end position="139"/>
    </location>
</feature>
<dbReference type="EMBL" id="LBMM01010701">
    <property type="protein sequence ID" value="KMQ87306.1"/>
    <property type="molecule type" value="Genomic_DNA"/>
</dbReference>
<dbReference type="Proteomes" id="UP000036403">
    <property type="component" value="Unassembled WGS sequence"/>
</dbReference>
<name>A0A0J7KAP3_LASNI</name>
<keyword evidence="3" id="KW-1185">Reference proteome</keyword>
<dbReference type="PANTHER" id="PTHR45913:SF19">
    <property type="entry name" value="LOW QUALITY PROTEIN: ZINC FINGER BED DOMAIN-CONTAINING PROTEIN 5-LIKE"/>
    <property type="match status" value="1"/>
</dbReference>
<evidence type="ECO:0000313" key="3">
    <source>
        <dbReference type="Proteomes" id="UP000036403"/>
    </source>
</evidence>
<comment type="caution">
    <text evidence="2">The sequence shown here is derived from an EMBL/GenBank/DDBJ whole genome shotgun (WGS) entry which is preliminary data.</text>
</comment>
<dbReference type="PaxDb" id="67767-A0A0J7KAP3"/>
<evidence type="ECO:0000259" key="1">
    <source>
        <dbReference type="Pfam" id="PF05699"/>
    </source>
</evidence>
<organism evidence="2 3">
    <name type="scientific">Lasius niger</name>
    <name type="common">Black garden ant</name>
    <dbReference type="NCBI Taxonomy" id="67767"/>
    <lineage>
        <taxon>Eukaryota</taxon>
        <taxon>Metazoa</taxon>
        <taxon>Ecdysozoa</taxon>
        <taxon>Arthropoda</taxon>
        <taxon>Hexapoda</taxon>
        <taxon>Insecta</taxon>
        <taxon>Pterygota</taxon>
        <taxon>Neoptera</taxon>
        <taxon>Endopterygota</taxon>
        <taxon>Hymenoptera</taxon>
        <taxon>Apocrita</taxon>
        <taxon>Aculeata</taxon>
        <taxon>Formicoidea</taxon>
        <taxon>Formicidae</taxon>
        <taxon>Formicinae</taxon>
        <taxon>Lasius</taxon>
        <taxon>Lasius</taxon>
    </lineage>
</organism>
<proteinExistence type="predicted"/>
<dbReference type="OrthoDB" id="7613943at2759"/>
<dbReference type="Pfam" id="PF05699">
    <property type="entry name" value="Dimer_Tnp_hAT"/>
    <property type="match status" value="1"/>
</dbReference>
<protein>
    <submittedName>
        <fullName evidence="2">Zinc finger protein</fullName>
    </submittedName>
</protein>
<dbReference type="STRING" id="67767.A0A0J7KAP3"/>
<gene>
    <name evidence="2" type="ORF">RF55_13441</name>
</gene>
<dbReference type="GO" id="GO:0046983">
    <property type="term" value="F:protein dimerization activity"/>
    <property type="evidence" value="ECO:0007669"/>
    <property type="project" value="InterPro"/>
</dbReference>
<reference evidence="2 3" key="1">
    <citation type="submission" date="2015-04" db="EMBL/GenBank/DDBJ databases">
        <title>Lasius niger genome sequencing.</title>
        <authorList>
            <person name="Konorov E.A."/>
            <person name="Nikitin M.A."/>
            <person name="Kirill M.V."/>
            <person name="Chang P."/>
        </authorList>
    </citation>
    <scope>NUCLEOTIDE SEQUENCE [LARGE SCALE GENOMIC DNA]</scope>
    <source>
        <tissue evidence="2">Whole</tissue>
    </source>
</reference>
<evidence type="ECO:0000313" key="2">
    <source>
        <dbReference type="EMBL" id="KMQ87306.1"/>
    </source>
</evidence>
<dbReference type="AlphaFoldDB" id="A0A0J7KAP3"/>